<keyword evidence="3" id="KW-0694">RNA-binding</keyword>
<dbReference type="Gene3D" id="3.40.50.300">
    <property type="entry name" value="P-loop containing nucleotide triphosphate hydrolases"/>
    <property type="match status" value="1"/>
</dbReference>
<accession>A0A6J7RSI9</accession>
<evidence type="ECO:0000256" key="3">
    <source>
        <dbReference type="ARBA" id="ARBA00022884"/>
    </source>
</evidence>
<name>A0A6J7RSI9_9ZZZZ</name>
<evidence type="ECO:0000313" key="9">
    <source>
        <dbReference type="EMBL" id="CAB5031774.1"/>
    </source>
</evidence>
<evidence type="ECO:0000256" key="4">
    <source>
        <dbReference type="ARBA" id="ARBA00023134"/>
    </source>
</evidence>
<evidence type="ECO:0000256" key="2">
    <source>
        <dbReference type="ARBA" id="ARBA00022741"/>
    </source>
</evidence>
<keyword evidence="2" id="KW-0547">Nucleotide-binding</keyword>
<feature type="domain" description="Era-type G" evidence="6">
    <location>
        <begin position="2"/>
        <end position="188"/>
    </location>
</feature>
<dbReference type="InterPro" id="IPR015946">
    <property type="entry name" value="KH_dom-like_a/b"/>
</dbReference>
<evidence type="ECO:0000259" key="6">
    <source>
        <dbReference type="PROSITE" id="PS51713"/>
    </source>
</evidence>
<sequence length="301" mass="33081">MRSGFATIVGRPNVGKSTLVNWIVGEKVTITSSRPNTTRHQIRGVLTRRDAQVVFVDTPGLHRPKTQLGKRLNEQAMNAFDDVDVIIALIEANNAIGPGDRLVLRRSLEVTLRGGPTMMVAVNKTDAAGASKTAAQLLAAVKAVDDIASDLGERAQEIARDIEFFPVSAKKGKGVDELVTAVISHLEEGPSYYPDDMVSDQGDASHVAELVREQLLARTRDELPHAIHCQVTEWENKWIRVEILVERDSQKAIVIGKGGEVLKEVGTAVRAQLPPGTHIDLYVRVEKHWQSRPEVLDRFGI</sequence>
<dbReference type="GO" id="GO:0005829">
    <property type="term" value="C:cytosol"/>
    <property type="evidence" value="ECO:0007669"/>
    <property type="project" value="TreeGrafter"/>
</dbReference>
<dbReference type="InterPro" id="IPR004044">
    <property type="entry name" value="KH_dom_type_2"/>
</dbReference>
<feature type="domain" description="KH type-2" evidence="5">
    <location>
        <begin position="211"/>
        <end position="287"/>
    </location>
</feature>
<dbReference type="GO" id="GO:0043024">
    <property type="term" value="F:ribosomal small subunit binding"/>
    <property type="evidence" value="ECO:0007669"/>
    <property type="project" value="TreeGrafter"/>
</dbReference>
<reference evidence="9" key="1">
    <citation type="submission" date="2020-05" db="EMBL/GenBank/DDBJ databases">
        <authorList>
            <person name="Chiriac C."/>
            <person name="Salcher M."/>
            <person name="Ghai R."/>
            <person name="Kavagutti S V."/>
        </authorList>
    </citation>
    <scope>NUCLEOTIDE SEQUENCE</scope>
</reference>
<dbReference type="Pfam" id="PF01926">
    <property type="entry name" value="MMR_HSR1"/>
    <property type="match status" value="1"/>
</dbReference>
<dbReference type="InterPro" id="IPR030388">
    <property type="entry name" value="G_ERA_dom"/>
</dbReference>
<dbReference type="SUPFAM" id="SSF52540">
    <property type="entry name" value="P-loop containing nucleoside triphosphate hydrolases"/>
    <property type="match status" value="1"/>
</dbReference>
<dbReference type="InterPro" id="IPR005662">
    <property type="entry name" value="GTPase_Era-like"/>
</dbReference>
<dbReference type="PROSITE" id="PS51713">
    <property type="entry name" value="G_ERA"/>
    <property type="match status" value="1"/>
</dbReference>
<dbReference type="InterPro" id="IPR005225">
    <property type="entry name" value="Small_GTP-bd"/>
</dbReference>
<evidence type="ECO:0000313" key="7">
    <source>
        <dbReference type="EMBL" id="CAB4823791.1"/>
    </source>
</evidence>
<dbReference type="EMBL" id="CAFABE010000019">
    <property type="protein sequence ID" value="CAB4823791.1"/>
    <property type="molecule type" value="Genomic_DNA"/>
</dbReference>
<dbReference type="InterPro" id="IPR027417">
    <property type="entry name" value="P-loop_NTPase"/>
</dbReference>
<keyword evidence="4" id="KW-0342">GTP-binding</keyword>
<dbReference type="CDD" id="cd22534">
    <property type="entry name" value="KH-II_Era"/>
    <property type="match status" value="1"/>
</dbReference>
<dbReference type="SUPFAM" id="SSF54814">
    <property type="entry name" value="Prokaryotic type KH domain (KH-domain type II)"/>
    <property type="match status" value="1"/>
</dbReference>
<dbReference type="InterPro" id="IPR009019">
    <property type="entry name" value="KH_sf_prok-type"/>
</dbReference>
<evidence type="ECO:0000256" key="1">
    <source>
        <dbReference type="ARBA" id="ARBA00007921"/>
    </source>
</evidence>
<protein>
    <submittedName>
        <fullName evidence="9">Unannotated protein</fullName>
    </submittedName>
</protein>
<dbReference type="GO" id="GO:0005525">
    <property type="term" value="F:GTP binding"/>
    <property type="evidence" value="ECO:0007669"/>
    <property type="project" value="UniProtKB-KW"/>
</dbReference>
<organism evidence="9">
    <name type="scientific">freshwater metagenome</name>
    <dbReference type="NCBI Taxonomy" id="449393"/>
    <lineage>
        <taxon>unclassified sequences</taxon>
        <taxon>metagenomes</taxon>
        <taxon>ecological metagenomes</taxon>
    </lineage>
</organism>
<dbReference type="PROSITE" id="PS50823">
    <property type="entry name" value="KH_TYPE_2"/>
    <property type="match status" value="1"/>
</dbReference>
<dbReference type="InterPro" id="IPR006073">
    <property type="entry name" value="GTP-bd"/>
</dbReference>
<dbReference type="PANTHER" id="PTHR42698">
    <property type="entry name" value="GTPASE ERA"/>
    <property type="match status" value="1"/>
</dbReference>
<dbReference type="AlphaFoldDB" id="A0A6J7RSI9"/>
<dbReference type="PANTHER" id="PTHR42698:SF1">
    <property type="entry name" value="GTPASE ERA, MITOCHONDRIAL"/>
    <property type="match status" value="1"/>
</dbReference>
<dbReference type="NCBIfam" id="TIGR00231">
    <property type="entry name" value="small_GTP"/>
    <property type="match status" value="1"/>
</dbReference>
<dbReference type="Gene3D" id="3.30.300.20">
    <property type="match status" value="1"/>
</dbReference>
<proteinExistence type="inferred from homology"/>
<dbReference type="Pfam" id="PF07650">
    <property type="entry name" value="KH_2"/>
    <property type="match status" value="1"/>
</dbReference>
<dbReference type="EMBL" id="CAFBLT010000001">
    <property type="protein sequence ID" value="CAB4863770.1"/>
    <property type="molecule type" value="Genomic_DNA"/>
</dbReference>
<dbReference type="CDD" id="cd04163">
    <property type="entry name" value="Era"/>
    <property type="match status" value="1"/>
</dbReference>
<evidence type="ECO:0000259" key="5">
    <source>
        <dbReference type="PROSITE" id="PS50823"/>
    </source>
</evidence>
<comment type="similarity">
    <text evidence="1">Belongs to the TRAFAC class TrmE-Era-EngA-EngB-Septin-like GTPase superfamily. Era GTPase family.</text>
</comment>
<evidence type="ECO:0000313" key="8">
    <source>
        <dbReference type="EMBL" id="CAB4863770.1"/>
    </source>
</evidence>
<dbReference type="GO" id="GO:0019843">
    <property type="term" value="F:rRNA binding"/>
    <property type="evidence" value="ECO:0007669"/>
    <property type="project" value="TreeGrafter"/>
</dbReference>
<dbReference type="EMBL" id="CAFBPM010000027">
    <property type="protein sequence ID" value="CAB5031774.1"/>
    <property type="molecule type" value="Genomic_DNA"/>
</dbReference>
<dbReference type="NCBIfam" id="NF000908">
    <property type="entry name" value="PRK00089.1"/>
    <property type="match status" value="1"/>
</dbReference>
<dbReference type="NCBIfam" id="TIGR00436">
    <property type="entry name" value="era"/>
    <property type="match status" value="1"/>
</dbReference>
<dbReference type="GO" id="GO:0000028">
    <property type="term" value="P:ribosomal small subunit assembly"/>
    <property type="evidence" value="ECO:0007669"/>
    <property type="project" value="TreeGrafter"/>
</dbReference>
<dbReference type="HAMAP" id="MF_00367">
    <property type="entry name" value="GTPase_Era"/>
    <property type="match status" value="1"/>
</dbReference>
<gene>
    <name evidence="7" type="ORF">UFOPK3164_00607</name>
    <name evidence="8" type="ORF">UFOPK3427_00359</name>
    <name evidence="9" type="ORF">UFOPK4112_01742</name>
</gene>